<feature type="domain" description="Reverse transcriptase zinc-binding" evidence="1">
    <location>
        <begin position="159"/>
        <end position="248"/>
    </location>
</feature>
<evidence type="ECO:0000313" key="3">
    <source>
        <dbReference type="Proteomes" id="UP001054252"/>
    </source>
</evidence>
<name>A0AAV5KLA2_9ROSI</name>
<dbReference type="Proteomes" id="UP001054252">
    <property type="component" value="Unassembled WGS sequence"/>
</dbReference>
<evidence type="ECO:0000313" key="2">
    <source>
        <dbReference type="EMBL" id="GKV25398.1"/>
    </source>
</evidence>
<dbReference type="InterPro" id="IPR026960">
    <property type="entry name" value="RVT-Znf"/>
</dbReference>
<comment type="caution">
    <text evidence="2">The sequence shown here is derived from an EMBL/GenBank/DDBJ whole genome shotgun (WGS) entry which is preliminary data.</text>
</comment>
<dbReference type="AlphaFoldDB" id="A0AAV5KLA2"/>
<dbReference type="Pfam" id="PF13966">
    <property type="entry name" value="zf-RVT"/>
    <property type="match status" value="1"/>
</dbReference>
<proteinExistence type="predicted"/>
<sequence>MGEMGSGLWKKVLLEKYYGARGEVGVGETRRRRVSKIWEDIVSLGKEGSEMVGIVGNSFTWEVGDGNRVKFWKDVWLERRNLGMDFPRLKNVATNVDIKVGEMGEWCEGVLRWKIDWRRELVGRAREEQISLLTQLEGVTIREGVGDRRIWQHDKSGNYSVRKAISMLIDNQRVLDSDLCKAIWNKFLLGRVCFFAWRLFLDRLPTKMNLERRGIHVSNGNIIYVRCNEEEEDLAHIIIRCKFTHQVWMKCLKWWAFYGMLPNPIHEAYNQIVLGMSKARTRNMWSNLFLTIGWSLWNAHNNTIFKAQEISMEDAFANI</sequence>
<keyword evidence="3" id="KW-1185">Reference proteome</keyword>
<organism evidence="2 3">
    <name type="scientific">Rubroshorea leprosula</name>
    <dbReference type="NCBI Taxonomy" id="152421"/>
    <lineage>
        <taxon>Eukaryota</taxon>
        <taxon>Viridiplantae</taxon>
        <taxon>Streptophyta</taxon>
        <taxon>Embryophyta</taxon>
        <taxon>Tracheophyta</taxon>
        <taxon>Spermatophyta</taxon>
        <taxon>Magnoliopsida</taxon>
        <taxon>eudicotyledons</taxon>
        <taxon>Gunneridae</taxon>
        <taxon>Pentapetalae</taxon>
        <taxon>rosids</taxon>
        <taxon>malvids</taxon>
        <taxon>Malvales</taxon>
        <taxon>Dipterocarpaceae</taxon>
        <taxon>Rubroshorea</taxon>
    </lineage>
</organism>
<protein>
    <recommendedName>
        <fullName evidence="1">Reverse transcriptase zinc-binding domain-containing protein</fullName>
    </recommendedName>
</protein>
<gene>
    <name evidence="2" type="ORF">SLEP1_g34845</name>
</gene>
<accession>A0AAV5KLA2</accession>
<dbReference type="PANTHER" id="PTHR36617:SF16">
    <property type="entry name" value="OS04G0516500 PROTEIN"/>
    <property type="match status" value="1"/>
</dbReference>
<dbReference type="EMBL" id="BPVZ01000069">
    <property type="protein sequence ID" value="GKV25398.1"/>
    <property type="molecule type" value="Genomic_DNA"/>
</dbReference>
<evidence type="ECO:0000259" key="1">
    <source>
        <dbReference type="Pfam" id="PF13966"/>
    </source>
</evidence>
<dbReference type="PANTHER" id="PTHR36617">
    <property type="entry name" value="PROTEIN, PUTATIVE-RELATED"/>
    <property type="match status" value="1"/>
</dbReference>
<reference evidence="2 3" key="1">
    <citation type="journal article" date="2021" name="Commun. Biol.">
        <title>The genome of Shorea leprosula (Dipterocarpaceae) highlights the ecological relevance of drought in aseasonal tropical rainforests.</title>
        <authorList>
            <person name="Ng K.K.S."/>
            <person name="Kobayashi M.J."/>
            <person name="Fawcett J.A."/>
            <person name="Hatakeyama M."/>
            <person name="Paape T."/>
            <person name="Ng C.H."/>
            <person name="Ang C.C."/>
            <person name="Tnah L.H."/>
            <person name="Lee C.T."/>
            <person name="Nishiyama T."/>
            <person name="Sese J."/>
            <person name="O'Brien M.J."/>
            <person name="Copetti D."/>
            <person name="Mohd Noor M.I."/>
            <person name="Ong R.C."/>
            <person name="Putra M."/>
            <person name="Sireger I.Z."/>
            <person name="Indrioko S."/>
            <person name="Kosugi Y."/>
            <person name="Izuno A."/>
            <person name="Isagi Y."/>
            <person name="Lee S.L."/>
            <person name="Shimizu K.K."/>
        </authorList>
    </citation>
    <scope>NUCLEOTIDE SEQUENCE [LARGE SCALE GENOMIC DNA]</scope>
    <source>
        <strain evidence="2">214</strain>
    </source>
</reference>